<protein>
    <submittedName>
        <fullName evidence="9">Type IV fimbrial biogenesis protein PilY1</fullName>
    </submittedName>
</protein>
<dbReference type="RefSeq" id="WP_061332354.1">
    <property type="nucleotide sequence ID" value="NZ_LOCO01000011.1"/>
</dbReference>
<evidence type="ECO:0000313" key="10">
    <source>
        <dbReference type="Proteomes" id="UP000070282"/>
    </source>
</evidence>
<keyword evidence="6" id="KW-0281">Fimbrium</keyword>
<feature type="signal peptide" evidence="7">
    <location>
        <begin position="1"/>
        <end position="25"/>
    </location>
</feature>
<evidence type="ECO:0000313" key="9">
    <source>
        <dbReference type="EMBL" id="KXO09374.1"/>
    </source>
</evidence>
<evidence type="ECO:0000256" key="2">
    <source>
        <dbReference type="ARBA" id="ARBA00008387"/>
    </source>
</evidence>
<evidence type="ECO:0000256" key="1">
    <source>
        <dbReference type="ARBA" id="ARBA00004561"/>
    </source>
</evidence>
<evidence type="ECO:0000259" key="8">
    <source>
        <dbReference type="PROSITE" id="PS50234"/>
    </source>
</evidence>
<dbReference type="PROSITE" id="PS50234">
    <property type="entry name" value="VWFA"/>
    <property type="match status" value="1"/>
</dbReference>
<evidence type="ECO:0000256" key="5">
    <source>
        <dbReference type="ARBA" id="ARBA00022837"/>
    </source>
</evidence>
<evidence type="ECO:0000256" key="6">
    <source>
        <dbReference type="ARBA" id="ARBA00023263"/>
    </source>
</evidence>
<dbReference type="SUPFAM" id="SSF50998">
    <property type="entry name" value="Quinoprotein alcohol dehydrogenase-like"/>
    <property type="match status" value="1"/>
</dbReference>
<name>A0A137SAC2_9GAMM</name>
<dbReference type="AlphaFoldDB" id="A0A137SAC2"/>
<keyword evidence="7" id="KW-0732">Signal</keyword>
<sequence>MKINTRLLTFGLSFGLSLGTGVASADDTEIFFNTTASEIRPNILFILDNSGSMAANVTTTSTYDPSETYSGNAPDGSIWLLSGNTLYAYPAEANKCADITQRFATTGRVLGYRMASWRRSGWRGSEAWRNPSTSYMASGNFLECQNDRGVHGETDSSNAKYARNHTNKWGNEGQEIDWSQIEHNTFWSANYVNWYFNHRETTTRTRLEIVQEVAKNLADSLSGVNIGLMAFNPDGNARQGGRLLVPVENIETNRDAFKDAVEDLGADTWTPLSETLFGAMRYFGGQAPFLDTSPVSGTVQDGNYISPVEYECQSNNIILLTDGEPTYDGDPTSGNYHSTEDKNSRDAMEGVVGSCTGNCLDEIAEYMFSNDVYSGLSEEINVNTYTVGFTTNQQLLSDTAAKGGGEYYLADDTESLENAFESFVRSVLAVNTTFVAPGVAVNTFNRLNHLDSLYFSVFQPDVAPRWNGNLKRYRLGSDGKIYDVNDNEATDSSTGFFRNSAQSWWSPVADGPNVALGGAASKQPDNNASRKVYTYYSGSSTKDLTASVNAVSVANKANLTKAMFGDATMADSEHEKLINWTRGLDVNDENRNGLTTDARKFIADPLHSVPHLVIYGGDATSPDTTVFFGDNQGYIHAVDGETGESYFSFIPSELLGNQSVLMENDKTITQRVYGMDGSIVSWQNDSNNDGTINATDGDHLYIYSGMRRGGRNYYALDATTRNQPRMLWSIQGGTGSYTELGETWSKPVKTKVKIHNSIKDVLIFAGGYDSQQDTVLTRTEDTVGRALYIVDAETGARLWWAGPVGSGADLELADMKYSMPAAPKAIDVTGDGWTNQVYVGDMGGQVWRFDIFNGLRTENLVTGGVVADFGGGAAADNRRFYHSPDLFGFKMGASRYLGLVIGSGWQAHPLDTAIEDRIYMLRMADVTEPPYDADGNVDYSLIKVSESDLFDTTDNLIEEGNEAQRTQAQSDLAAASGWYIRLTRSGEKVLSSSQTVSGQLFITTYEPTASTNACLPAAGKARLYHVYVADGTPVVNYDLIVSADPDELTKEDREVELMTVGLPPDPQRMRVDGLDIICVGAECRPIDTVTGVLETYWYEE</sequence>
<keyword evidence="4" id="KW-0479">Metal-binding</keyword>
<dbReference type="InterPro" id="IPR002035">
    <property type="entry name" value="VWF_A"/>
</dbReference>
<proteinExistence type="inferred from homology"/>
<comment type="subcellular location">
    <subcellularLocation>
        <location evidence="1">Fimbrium</location>
    </subcellularLocation>
</comment>
<dbReference type="EMBL" id="LOCO01000011">
    <property type="protein sequence ID" value="KXO09374.1"/>
    <property type="molecule type" value="Genomic_DNA"/>
</dbReference>
<feature type="chain" id="PRO_5007480399" evidence="7">
    <location>
        <begin position="26"/>
        <end position="1100"/>
    </location>
</feature>
<evidence type="ECO:0000256" key="7">
    <source>
        <dbReference type="SAM" id="SignalP"/>
    </source>
</evidence>
<dbReference type="InterPro" id="IPR036465">
    <property type="entry name" value="vWFA_dom_sf"/>
</dbReference>
<organism evidence="9 10">
    <name type="scientific">Marinobacter excellens LAMA 842</name>
    <dbReference type="NCBI Taxonomy" id="1306954"/>
    <lineage>
        <taxon>Bacteria</taxon>
        <taxon>Pseudomonadati</taxon>
        <taxon>Pseudomonadota</taxon>
        <taxon>Gammaproteobacteria</taxon>
        <taxon>Pseudomonadales</taxon>
        <taxon>Marinobacteraceae</taxon>
        <taxon>Marinobacter</taxon>
    </lineage>
</organism>
<dbReference type="SUPFAM" id="SSF53300">
    <property type="entry name" value="vWA-like"/>
    <property type="match status" value="1"/>
</dbReference>
<gene>
    <name evidence="9" type="ORF">J122_2296</name>
</gene>
<reference evidence="10" key="1">
    <citation type="submission" date="2015-12" db="EMBL/GenBank/DDBJ databases">
        <authorList>
            <person name="Lima A."/>
            <person name="Farahani Zayas N."/>
            <person name="Castro Da Silva M.A."/>
            <person name="Cabral A."/>
            <person name="Pessatti M.L."/>
        </authorList>
    </citation>
    <scope>NUCLEOTIDE SEQUENCE [LARGE SCALE GENOMIC DNA]</scope>
    <source>
        <strain evidence="10">LAMA 842</strain>
    </source>
</reference>
<dbReference type="InterPro" id="IPR011047">
    <property type="entry name" value="Quinoprotein_ADH-like_sf"/>
</dbReference>
<evidence type="ECO:0000256" key="3">
    <source>
        <dbReference type="ARBA" id="ARBA00022558"/>
    </source>
</evidence>
<dbReference type="GO" id="GO:0046872">
    <property type="term" value="F:metal ion binding"/>
    <property type="evidence" value="ECO:0007669"/>
    <property type="project" value="UniProtKB-KW"/>
</dbReference>
<keyword evidence="10" id="KW-1185">Reference proteome</keyword>
<feature type="domain" description="VWFA" evidence="8">
    <location>
        <begin position="191"/>
        <end position="427"/>
    </location>
</feature>
<comment type="caution">
    <text evidence="9">The sequence shown here is derived from an EMBL/GenBank/DDBJ whole genome shotgun (WGS) entry which is preliminary data.</text>
</comment>
<evidence type="ECO:0000256" key="4">
    <source>
        <dbReference type="ARBA" id="ARBA00022723"/>
    </source>
</evidence>
<accession>A0A137SAC2</accession>
<dbReference type="PATRIC" id="fig|1306954.6.peg.580"/>
<dbReference type="Proteomes" id="UP000070282">
    <property type="component" value="Unassembled WGS sequence"/>
</dbReference>
<dbReference type="Pfam" id="PF05567">
    <property type="entry name" value="T4P_PilY1"/>
    <property type="match status" value="1"/>
</dbReference>
<dbReference type="Gene3D" id="3.40.50.410">
    <property type="entry name" value="von Willebrand factor, type A domain"/>
    <property type="match status" value="1"/>
</dbReference>
<keyword evidence="3" id="KW-1029">Fimbrium biogenesis</keyword>
<keyword evidence="5" id="KW-0106">Calcium</keyword>
<dbReference type="GO" id="GO:0009289">
    <property type="term" value="C:pilus"/>
    <property type="evidence" value="ECO:0007669"/>
    <property type="project" value="UniProtKB-SubCell"/>
</dbReference>
<dbReference type="InterPro" id="IPR008707">
    <property type="entry name" value="B-propeller_PilY1"/>
</dbReference>
<comment type="similarity">
    <text evidence="2">Belongs to the PilY1 family.</text>
</comment>